<dbReference type="OrthoDB" id="6369197at2759"/>
<dbReference type="EMBL" id="GDIQ01061178">
    <property type="protein sequence ID" value="JAN33559.1"/>
    <property type="molecule type" value="Transcribed_RNA"/>
</dbReference>
<name>A0A0P6FE58_9CRUS</name>
<accession>A0A0P6FE58</accession>
<dbReference type="AlphaFoldDB" id="A0A0P6FE58"/>
<organism evidence="1">
    <name type="scientific">Daphnia magna</name>
    <dbReference type="NCBI Taxonomy" id="35525"/>
    <lineage>
        <taxon>Eukaryota</taxon>
        <taxon>Metazoa</taxon>
        <taxon>Ecdysozoa</taxon>
        <taxon>Arthropoda</taxon>
        <taxon>Crustacea</taxon>
        <taxon>Branchiopoda</taxon>
        <taxon>Diplostraca</taxon>
        <taxon>Cladocera</taxon>
        <taxon>Anomopoda</taxon>
        <taxon>Daphniidae</taxon>
        <taxon>Daphnia</taxon>
    </lineage>
</organism>
<proteinExistence type="predicted"/>
<sequence>MCPAERLGIETASRKMQLLFSSILVLAVAACAYAEAGKDSGNDELEKNFRAGGPEPSYDVKERKNEGRFIFKTVSVTLQTSTITSTSTEVSTCTTSTAGLSVCTASGRRRRGLHLSGNKEGRGLFYNENEEESEDGNVFLPSVDKVEDTPVQSETTREAKESSVDVVPFVVQPGFDAPAGQGRVYLAFRTSTITTISTTTRTTTLTAICISTTGFQVCGSQGK</sequence>
<dbReference type="PROSITE" id="PS51257">
    <property type="entry name" value="PROKAR_LIPOPROTEIN"/>
    <property type="match status" value="1"/>
</dbReference>
<evidence type="ECO:0000313" key="1">
    <source>
        <dbReference type="EMBL" id="JAN33559.1"/>
    </source>
</evidence>
<reference evidence="1" key="1">
    <citation type="submission" date="2015-10" db="EMBL/GenBank/DDBJ databases">
        <title>EvidentialGene: Evidence-directed Construction of Complete mRNA Transcriptomes without Genomes.</title>
        <authorList>
            <person name="Gilbert D.G."/>
        </authorList>
    </citation>
    <scope>NUCLEOTIDE SEQUENCE</scope>
</reference>
<protein>
    <submittedName>
        <fullName evidence="1">Uncharacterized protein</fullName>
    </submittedName>
</protein>